<dbReference type="GO" id="GO:0005993">
    <property type="term" value="P:trehalose catabolic process"/>
    <property type="evidence" value="ECO:0007669"/>
    <property type="project" value="TreeGrafter"/>
</dbReference>
<dbReference type="AlphaFoldDB" id="A0A9P8CA93"/>
<dbReference type="Proteomes" id="UP000824998">
    <property type="component" value="Unassembled WGS sequence"/>
</dbReference>
<dbReference type="Gene3D" id="2.70.98.40">
    <property type="entry name" value="Glycoside hydrolase, family 65, N-terminal domain"/>
    <property type="match status" value="1"/>
</dbReference>
<comment type="similarity">
    <text evidence="2">Belongs to the glycosyl hydrolase 65 family.</text>
</comment>
<sequence length="1004" mass="108975">MFTPTSWIWLLLLILLLLLDNGVVAQTPFSSFDVTNENNWDWDDRNWALSTHQYIPGHYQTRLSLANGYFGASLAAAGPFFEIDINSTDPTGTQPLTVWPLFTPRLSFTTVSGFYNAQPNATGTNYPWLNQYGWESFIAGIPHSTAILFRFGDFLLDARTPNTSVSNFRSGISFKHGLGQWNYTWTPANCGASFNVSYTALFSRERPNVAAVKATIIPSSDISGTVTDLLDGRSAVRSYLNKKGQSDNHTIYTSVHPDGLANITAWVVSGLDTSNSYINPSSARTATGPGIPTNDTTMGLDYDISLKAGETATFNKYVGVASNDKFSDAEMAARTAQAESQNLGWAFLLAEHTAGWEALLTPDSVDDYSDPVTGELPTDLNVKILHLSGIANAYYLLQQLQPDGSGLNDNSVSVGGLVSDSYAGMVFWDADYWVAPGINVNRPNYAKQIPNFRVKQHPQALANAAFNNYTGGAALYPWTAGRYGNCTGTGPCVDYEYHINPDISNNMLQLRNITNNATWFDSGPKDVLLSIAEMFSQVVFYNETTSTWWIRNMTDPDEYANNVDNGAFTIASAAKTFNEANSLLASLGMPINETWAEMAEKIAFPRAPSGITLEFQTMDDSVEVKQADVVLLAYPLDYGGSNYTAEHKLLDLDFYANKQSSDGPAMTYSIFTIGANALSQSGCSPYTYALGGSLPYLRAPFFQFSEQNDDNLLTNGGQNPAFPFLTGHGGAHQVVPFGLLGLRSDQPVFFINPSLFPQVTHVRVRTLHYAGASIQASLNRTHTTITRVTTPSSAGLADRYANTTMPIVLGAPNSDPATYTHYSLAINQTIYVPNRLYWENLTVPGNLLQCSSVTSTDAYARGQFPVAAIDGATSTGWQPVTNDTAAITVNMTSIPTTPIAGISFDWGARPPRNATVYVGNNTNFASLVSTEIPFNIDITPSLPFNATAAAMSAEEVVPVVGNTTSFSLPGNVWTGDYARLVIEGCWEEDGAGATVREFVMLGSV</sequence>
<keyword evidence="5" id="KW-0325">Glycoprotein</keyword>
<proteinExistence type="inferred from homology"/>
<evidence type="ECO:0000313" key="10">
    <source>
        <dbReference type="Proteomes" id="UP000824998"/>
    </source>
</evidence>
<dbReference type="InterPro" id="IPR005195">
    <property type="entry name" value="Glyco_hydro_65_M"/>
</dbReference>
<feature type="chain" id="PRO_5040409303" description="alpha,alpha-trehalase" evidence="6">
    <location>
        <begin position="26"/>
        <end position="1004"/>
    </location>
</feature>
<dbReference type="InterPro" id="IPR012341">
    <property type="entry name" value="6hp_glycosidase-like_sf"/>
</dbReference>
<dbReference type="GO" id="GO:0009277">
    <property type="term" value="C:fungal-type cell wall"/>
    <property type="evidence" value="ECO:0007669"/>
    <property type="project" value="TreeGrafter"/>
</dbReference>
<evidence type="ECO:0000256" key="4">
    <source>
        <dbReference type="ARBA" id="ARBA00022801"/>
    </source>
</evidence>
<comment type="caution">
    <text evidence="9">The sequence shown here is derived from an EMBL/GenBank/DDBJ whole genome shotgun (WGS) entry which is preliminary data.</text>
</comment>
<protein>
    <recommendedName>
        <fullName evidence="3">alpha,alpha-trehalase</fullName>
        <ecNumber evidence="3">3.2.1.28</ecNumber>
    </recommendedName>
</protein>
<gene>
    <name evidence="9" type="ORF">BJ875DRAFT_365176</name>
</gene>
<evidence type="ECO:0000259" key="8">
    <source>
        <dbReference type="Pfam" id="PF03636"/>
    </source>
</evidence>
<keyword evidence="4 9" id="KW-0378">Hydrolase</keyword>
<evidence type="ECO:0000256" key="2">
    <source>
        <dbReference type="ARBA" id="ARBA00006768"/>
    </source>
</evidence>
<organism evidence="9 10">
    <name type="scientific">Amylocarpus encephaloides</name>
    <dbReference type="NCBI Taxonomy" id="45428"/>
    <lineage>
        <taxon>Eukaryota</taxon>
        <taxon>Fungi</taxon>
        <taxon>Dikarya</taxon>
        <taxon>Ascomycota</taxon>
        <taxon>Pezizomycotina</taxon>
        <taxon>Leotiomycetes</taxon>
        <taxon>Helotiales</taxon>
        <taxon>Helotiales incertae sedis</taxon>
        <taxon>Amylocarpus</taxon>
    </lineage>
</organism>
<dbReference type="FunFam" id="1.50.10.10:FF:000032">
    <property type="entry name" value="Vacuolar acid trehalase"/>
    <property type="match status" value="1"/>
</dbReference>
<feature type="domain" description="Glycoside hydrolase family 65 central catalytic" evidence="7">
    <location>
        <begin position="394"/>
        <end position="590"/>
    </location>
</feature>
<dbReference type="Gene3D" id="1.50.10.10">
    <property type="match status" value="1"/>
</dbReference>
<dbReference type="InterPro" id="IPR011013">
    <property type="entry name" value="Gal_mutarotase_sf_dom"/>
</dbReference>
<comment type="catalytic activity">
    <reaction evidence="1">
        <text>alpha,alpha-trehalose + H2O = alpha-D-glucose + beta-D-glucose</text>
        <dbReference type="Rhea" id="RHEA:32675"/>
        <dbReference type="ChEBI" id="CHEBI:15377"/>
        <dbReference type="ChEBI" id="CHEBI:15903"/>
        <dbReference type="ChEBI" id="CHEBI:16551"/>
        <dbReference type="ChEBI" id="CHEBI:17925"/>
        <dbReference type="EC" id="3.2.1.28"/>
    </reaction>
</comment>
<keyword evidence="10" id="KW-1185">Reference proteome</keyword>
<evidence type="ECO:0000256" key="1">
    <source>
        <dbReference type="ARBA" id="ARBA00001576"/>
    </source>
</evidence>
<accession>A0A9P8CA93</accession>
<dbReference type="EC" id="3.2.1.28" evidence="3"/>
<evidence type="ECO:0000259" key="7">
    <source>
        <dbReference type="Pfam" id="PF03632"/>
    </source>
</evidence>
<dbReference type="GO" id="GO:0030246">
    <property type="term" value="F:carbohydrate binding"/>
    <property type="evidence" value="ECO:0007669"/>
    <property type="project" value="InterPro"/>
</dbReference>
<dbReference type="PANTHER" id="PTHR11051">
    <property type="entry name" value="GLYCOSYL HYDROLASE-RELATED"/>
    <property type="match status" value="1"/>
</dbReference>
<keyword evidence="6" id="KW-0732">Signal</keyword>
<dbReference type="SUPFAM" id="SSF48208">
    <property type="entry name" value="Six-hairpin glycosidases"/>
    <property type="match status" value="1"/>
</dbReference>
<reference evidence="9" key="1">
    <citation type="journal article" date="2021" name="IMA Fungus">
        <title>Genomic characterization of three marine fungi, including Emericellopsis atlantica sp. nov. with signatures of a generalist lifestyle and marine biomass degradation.</title>
        <authorList>
            <person name="Hagestad O.C."/>
            <person name="Hou L."/>
            <person name="Andersen J.H."/>
            <person name="Hansen E.H."/>
            <person name="Altermark B."/>
            <person name="Li C."/>
            <person name="Kuhnert E."/>
            <person name="Cox R.J."/>
            <person name="Crous P.W."/>
            <person name="Spatafora J.W."/>
            <person name="Lail K."/>
            <person name="Amirebrahimi M."/>
            <person name="Lipzen A."/>
            <person name="Pangilinan J."/>
            <person name="Andreopoulos W."/>
            <person name="Hayes R.D."/>
            <person name="Ng V."/>
            <person name="Grigoriev I.V."/>
            <person name="Jackson S.A."/>
            <person name="Sutton T.D.S."/>
            <person name="Dobson A.D.W."/>
            <person name="Rama T."/>
        </authorList>
    </citation>
    <scope>NUCLEOTIDE SEQUENCE</scope>
    <source>
        <strain evidence="9">TRa018bII</strain>
    </source>
</reference>
<dbReference type="Gene3D" id="2.60.120.260">
    <property type="entry name" value="Galactose-binding domain-like"/>
    <property type="match status" value="1"/>
</dbReference>
<dbReference type="InterPro" id="IPR037018">
    <property type="entry name" value="GH65_N"/>
</dbReference>
<feature type="signal peptide" evidence="6">
    <location>
        <begin position="1"/>
        <end position="25"/>
    </location>
</feature>
<dbReference type="SUPFAM" id="SSF74650">
    <property type="entry name" value="Galactose mutarotase-like"/>
    <property type="match status" value="1"/>
</dbReference>
<evidence type="ECO:0000313" key="9">
    <source>
        <dbReference type="EMBL" id="KAG9239654.1"/>
    </source>
</evidence>
<dbReference type="EMBL" id="MU251357">
    <property type="protein sequence ID" value="KAG9239654.1"/>
    <property type="molecule type" value="Genomic_DNA"/>
</dbReference>
<dbReference type="GO" id="GO:0004555">
    <property type="term" value="F:alpha,alpha-trehalase activity"/>
    <property type="evidence" value="ECO:0007669"/>
    <property type="project" value="UniProtKB-EC"/>
</dbReference>
<dbReference type="InterPro" id="IPR008928">
    <property type="entry name" value="6-hairpin_glycosidase_sf"/>
</dbReference>
<evidence type="ECO:0000256" key="3">
    <source>
        <dbReference type="ARBA" id="ARBA00012757"/>
    </source>
</evidence>
<dbReference type="Pfam" id="PF03636">
    <property type="entry name" value="Glyco_hydro_65N"/>
    <property type="match status" value="1"/>
</dbReference>
<dbReference type="InterPro" id="IPR005196">
    <property type="entry name" value="Glyco_hydro_65_N"/>
</dbReference>
<name>A0A9P8CA93_9HELO</name>
<dbReference type="PANTHER" id="PTHR11051:SF8">
    <property type="entry name" value="PROTEIN-GLUCOSYLGALACTOSYLHYDROXYLYSINE GLUCOSIDASE"/>
    <property type="match status" value="1"/>
</dbReference>
<evidence type="ECO:0000256" key="5">
    <source>
        <dbReference type="ARBA" id="ARBA00023180"/>
    </source>
</evidence>
<feature type="domain" description="Glycoside hydrolase family 65 N-terminal" evidence="8">
    <location>
        <begin position="56"/>
        <end position="323"/>
    </location>
</feature>
<evidence type="ECO:0000256" key="6">
    <source>
        <dbReference type="SAM" id="SignalP"/>
    </source>
</evidence>
<dbReference type="OrthoDB" id="200349at2759"/>
<dbReference type="Pfam" id="PF03632">
    <property type="entry name" value="Glyco_hydro_65m"/>
    <property type="match status" value="1"/>
</dbReference>